<sequence>MKIQNMQIWKMTSAYVIMNAGLIYANVRYCQEKDNYNKAKNKTYQMTSAEFALRMI</sequence>
<organism evidence="1">
    <name type="scientific">viral metagenome</name>
    <dbReference type="NCBI Taxonomy" id="1070528"/>
    <lineage>
        <taxon>unclassified sequences</taxon>
        <taxon>metagenomes</taxon>
        <taxon>organismal metagenomes</taxon>
    </lineage>
</organism>
<protein>
    <submittedName>
        <fullName evidence="1">Uncharacterized protein</fullName>
    </submittedName>
</protein>
<accession>A0A6C0EIB7</accession>
<evidence type="ECO:0000313" key="1">
    <source>
        <dbReference type="EMBL" id="QHT28163.1"/>
    </source>
</evidence>
<dbReference type="EMBL" id="MN738852">
    <property type="protein sequence ID" value="QHT28163.1"/>
    <property type="molecule type" value="Genomic_DNA"/>
</dbReference>
<name>A0A6C0EIB7_9ZZZZ</name>
<proteinExistence type="predicted"/>
<dbReference type="AlphaFoldDB" id="A0A6C0EIB7"/>
<reference evidence="1" key="1">
    <citation type="journal article" date="2020" name="Nature">
        <title>Giant virus diversity and host interactions through global metagenomics.</title>
        <authorList>
            <person name="Schulz F."/>
            <person name="Roux S."/>
            <person name="Paez-Espino D."/>
            <person name="Jungbluth S."/>
            <person name="Walsh D.A."/>
            <person name="Denef V.J."/>
            <person name="McMahon K.D."/>
            <person name="Konstantinidis K.T."/>
            <person name="Eloe-Fadrosh E.A."/>
            <person name="Kyrpides N.C."/>
            <person name="Woyke T."/>
        </authorList>
    </citation>
    <scope>NUCLEOTIDE SEQUENCE</scope>
    <source>
        <strain evidence="1">GVMAG-M-3300001348-25</strain>
    </source>
</reference>